<dbReference type="OrthoDB" id="9787830at2"/>
<dbReference type="PANTHER" id="PTHR30535">
    <property type="entry name" value="VITAMIN B12-BINDING PROTEIN"/>
    <property type="match status" value="1"/>
</dbReference>
<evidence type="ECO:0000313" key="4">
    <source>
        <dbReference type="EMBL" id="KST64530.1"/>
    </source>
</evidence>
<protein>
    <submittedName>
        <fullName evidence="4">Ferrichrome ABC transporter substrate-binding protein</fullName>
    </submittedName>
</protein>
<dbReference type="InterPro" id="IPR050902">
    <property type="entry name" value="ABC_Transporter_SBP"/>
</dbReference>
<evidence type="ECO:0000256" key="1">
    <source>
        <dbReference type="ARBA" id="ARBA00008814"/>
    </source>
</evidence>
<dbReference type="PROSITE" id="PS50983">
    <property type="entry name" value="FE_B12_PBP"/>
    <property type="match status" value="1"/>
</dbReference>
<dbReference type="SUPFAM" id="SSF53807">
    <property type="entry name" value="Helical backbone' metal receptor"/>
    <property type="match status" value="1"/>
</dbReference>
<sequence>MNKTSTLLITILLLTFNSIGCSNNTNTTVERSQIQAEANLSRKQDSAQRIVTLTPLAANLIYNLNPSKLVAIPNSRDTNKKPQFTNYPKVALYGNVNLEKIIALKPDLAIGSGGMHSEALAKLEKLGVDIISQEIRSWEDLTNFTQKLAVRIGANPQPILDKYQSCVDNIPKNDKSVLVLTGRIPTSSPNRNSWTGDLLNKFNYQNLTADFQSNRPFSGYLTLSQEKILTANPDLIFLVESDNLNPNVLKKLPFWKNLKATQKDQVYIFHHDGLITPTSLETITEVCRKLRQLAQS</sequence>
<dbReference type="PANTHER" id="PTHR30535:SF34">
    <property type="entry name" value="MOLYBDATE-BINDING PROTEIN MOLA"/>
    <property type="match status" value="1"/>
</dbReference>
<feature type="chain" id="PRO_5006890108" evidence="2">
    <location>
        <begin position="21"/>
        <end position="296"/>
    </location>
</feature>
<organism evidence="4 5">
    <name type="scientific">Mastigocoleus testarum BC008</name>
    <dbReference type="NCBI Taxonomy" id="371196"/>
    <lineage>
        <taxon>Bacteria</taxon>
        <taxon>Bacillati</taxon>
        <taxon>Cyanobacteriota</taxon>
        <taxon>Cyanophyceae</taxon>
        <taxon>Nostocales</taxon>
        <taxon>Hapalosiphonaceae</taxon>
        <taxon>Mastigocoleus</taxon>
    </lineage>
</organism>
<evidence type="ECO:0000256" key="2">
    <source>
        <dbReference type="SAM" id="SignalP"/>
    </source>
</evidence>
<dbReference type="GO" id="GO:0071281">
    <property type="term" value="P:cellular response to iron ion"/>
    <property type="evidence" value="ECO:0007669"/>
    <property type="project" value="TreeGrafter"/>
</dbReference>
<feature type="signal peptide" evidence="2">
    <location>
        <begin position="1"/>
        <end position="20"/>
    </location>
</feature>
<gene>
    <name evidence="4" type="ORF">BC008_18045</name>
</gene>
<feature type="domain" description="Fe/B12 periplasmic-binding" evidence="3">
    <location>
        <begin position="49"/>
        <end position="296"/>
    </location>
</feature>
<dbReference type="Proteomes" id="UP000053372">
    <property type="component" value="Unassembled WGS sequence"/>
</dbReference>
<evidence type="ECO:0000259" key="3">
    <source>
        <dbReference type="PROSITE" id="PS50983"/>
    </source>
</evidence>
<dbReference type="InterPro" id="IPR002491">
    <property type="entry name" value="ABC_transptr_periplasmic_BD"/>
</dbReference>
<dbReference type="RefSeq" id="WP_027846582.1">
    <property type="nucleotide sequence ID" value="NZ_LMTZ01000120.1"/>
</dbReference>
<comment type="caution">
    <text evidence="4">The sequence shown here is derived from an EMBL/GenBank/DDBJ whole genome shotgun (WGS) entry which is preliminary data.</text>
</comment>
<keyword evidence="5" id="KW-1185">Reference proteome</keyword>
<dbReference type="Gene3D" id="3.40.50.1980">
    <property type="entry name" value="Nitrogenase molybdenum iron protein domain"/>
    <property type="match status" value="2"/>
</dbReference>
<proteinExistence type="inferred from homology"/>
<keyword evidence="2" id="KW-0732">Signal</keyword>
<accession>A0A0V7ZJB7</accession>
<comment type="similarity">
    <text evidence="1">Belongs to the bacterial solute-binding protein 8 family.</text>
</comment>
<dbReference type="EMBL" id="LMTZ01000120">
    <property type="protein sequence ID" value="KST64530.1"/>
    <property type="molecule type" value="Genomic_DNA"/>
</dbReference>
<reference evidence="4 5" key="1">
    <citation type="journal article" date="2015" name="Genome Announc.">
        <title>Draft Genome of the Euendolithic (true boring) Cyanobacterium Mastigocoleus testarum strain BC008.</title>
        <authorList>
            <person name="Guida B.S."/>
            <person name="Garcia-Pichel F."/>
        </authorList>
    </citation>
    <scope>NUCLEOTIDE SEQUENCE [LARGE SCALE GENOMIC DNA]</scope>
    <source>
        <strain evidence="4 5">BC008</strain>
    </source>
</reference>
<dbReference type="Pfam" id="PF01497">
    <property type="entry name" value="Peripla_BP_2"/>
    <property type="match status" value="1"/>
</dbReference>
<name>A0A0V7ZJB7_9CYAN</name>
<evidence type="ECO:0000313" key="5">
    <source>
        <dbReference type="Proteomes" id="UP000053372"/>
    </source>
</evidence>
<dbReference type="AlphaFoldDB" id="A0A0V7ZJB7"/>